<dbReference type="EC" id="2.3.2.27" evidence="2"/>
<feature type="compositionally biased region" description="Low complexity" evidence="7">
    <location>
        <begin position="585"/>
        <end position="611"/>
    </location>
</feature>
<keyword evidence="5" id="KW-0804">Transcription</keyword>
<dbReference type="InterPro" id="IPR013083">
    <property type="entry name" value="Znf_RING/FYVE/PHD"/>
</dbReference>
<dbReference type="AlphaFoldDB" id="A0A5C5FV96"/>
<feature type="region of interest" description="Disordered" evidence="7">
    <location>
        <begin position="644"/>
        <end position="663"/>
    </location>
</feature>
<accession>A0A5C5FV96</accession>
<dbReference type="GO" id="GO:0061630">
    <property type="term" value="F:ubiquitin protein ligase activity"/>
    <property type="evidence" value="ECO:0007669"/>
    <property type="project" value="UniProtKB-EC"/>
</dbReference>
<feature type="domain" description="RING-type" evidence="8">
    <location>
        <begin position="93"/>
        <end position="132"/>
    </location>
</feature>
<evidence type="ECO:0000256" key="7">
    <source>
        <dbReference type="SAM" id="MobiDB-lite"/>
    </source>
</evidence>
<keyword evidence="10" id="KW-1185">Reference proteome</keyword>
<dbReference type="InterPro" id="IPR001841">
    <property type="entry name" value="Znf_RING"/>
</dbReference>
<sequence length="971" mass="103915">MPPESPPAKRRRTSSPPPPPRRASPTLHRPSHSPEAPRPRRKNPLEGFDDEQELPHERDERERDEALLARTTAAAAAGEGGGDGDGDDDEEHCAICLSPIENKTVVYPCHHGQFCWNCIRAWTDQSRKCPLCLGPIEHLIHNIRSPKDYQVHYLLPLHTLASTSSAALDPLPPRGNRPPRVNEALPRHALYGRSRLALTARFGGEDEATWRERQAERELERRRYIYREGLYAKHVASNRYTGFKPFSPQTFASNSELKAKVIKFIRRELQVFPAVDVAFLTTYLVSIASQLDLRSSAAIRLISDFLSEQDAQHLVHEITTFARSPFKALDGYDRFVQYGRPHRDVPKALELEALVLEPEDLQRDAPRFEAHMRRRQAEDAAAERARPRPPPPMARGLPPRPAAVPVSRAAHEQPRRRAAPFSSTTSRGVVRVAAPLERGSAQPSPWSAVASARARLARPRRAVHGRARGRSRSRSRSRDSRYRSSSPRDRRRSRSLSRSRSRSPSRSRSRSALSPGARSYRRSPSPAHSRGERGSSSRSRTLQADSRSPSRSRSPPAASRGHSRSLTPLRRTASATPPPPDAADDSGATSLVGPSSSSAPSRRPATPATVASARPTLSIFGAARRLLGNGRVVTLSEDGRASLHAAPAASAGKGKGKGRAVEVPGQEPYDAVPRARPASPAGKTLLARLGGVGPSSSPSPAGGDAPSSSSTSAAAAPAASTPAEPSALAKAPADSAQSLRAKLQARLTAEYRQALASRAGASPSAGAAAATDLRGLLQARLTAEKALAYEELTRARAQASVAASVSAPVVATGGPTTFSQATRDLLLARLEEERLLAEEEGAAVAMGMGMGAGAGIGMAGFEDAGHDVDYGYDYSLSQDTFDERAPSNSAAPAISPPSPPPPAGAPSPAKSEMALKAALLSKRKAAVEAELQRRSGELKERLMRQKLLAKRKAAATAAAEKAAQAGEGGPP</sequence>
<evidence type="ECO:0000256" key="2">
    <source>
        <dbReference type="ARBA" id="ARBA00012483"/>
    </source>
</evidence>
<feature type="compositionally biased region" description="Pro residues" evidence="7">
    <location>
        <begin position="894"/>
        <end position="905"/>
    </location>
</feature>
<protein>
    <recommendedName>
        <fullName evidence="2">RING-type E3 ubiquitin transferase</fullName>
        <ecNumber evidence="2">2.3.2.27</ecNumber>
    </recommendedName>
</protein>
<dbReference type="PROSITE" id="PS50089">
    <property type="entry name" value="ZF_RING_2"/>
    <property type="match status" value="1"/>
</dbReference>
<evidence type="ECO:0000313" key="9">
    <source>
        <dbReference type="EMBL" id="TNY20857.1"/>
    </source>
</evidence>
<proteinExistence type="predicted"/>
<gene>
    <name evidence="9" type="ORF">DMC30DRAFT_351654</name>
</gene>
<feature type="region of interest" description="Disordered" evidence="7">
    <location>
        <begin position="372"/>
        <end position="611"/>
    </location>
</feature>
<feature type="compositionally biased region" description="Low complexity" evidence="7">
    <location>
        <begin position="694"/>
        <end position="729"/>
    </location>
</feature>
<dbReference type="OrthoDB" id="21204at2759"/>
<evidence type="ECO:0000259" key="8">
    <source>
        <dbReference type="PROSITE" id="PS50089"/>
    </source>
</evidence>
<feature type="compositionally biased region" description="Basic and acidic residues" evidence="7">
    <location>
        <begin position="372"/>
        <end position="386"/>
    </location>
</feature>
<organism evidence="9 10">
    <name type="scientific">Rhodotorula diobovata</name>
    <dbReference type="NCBI Taxonomy" id="5288"/>
    <lineage>
        <taxon>Eukaryota</taxon>
        <taxon>Fungi</taxon>
        <taxon>Dikarya</taxon>
        <taxon>Basidiomycota</taxon>
        <taxon>Pucciniomycotina</taxon>
        <taxon>Microbotryomycetes</taxon>
        <taxon>Sporidiobolales</taxon>
        <taxon>Sporidiobolaceae</taxon>
        <taxon>Rhodotorula</taxon>
    </lineage>
</organism>
<dbReference type="PANTHER" id="PTHR46077">
    <property type="entry name" value="E3 UBIQUITIN-PROTEIN LIGASE TOPORS"/>
    <property type="match status" value="1"/>
</dbReference>
<feature type="compositionally biased region" description="Basic residues" evidence="7">
    <location>
        <begin position="455"/>
        <end position="475"/>
    </location>
</feature>
<feature type="compositionally biased region" description="Low complexity" evidence="7">
    <location>
        <begin position="536"/>
        <end position="560"/>
    </location>
</feature>
<evidence type="ECO:0000256" key="4">
    <source>
        <dbReference type="ARBA" id="ARBA00023015"/>
    </source>
</evidence>
<dbReference type="STRING" id="5288.A0A5C5FV96"/>
<feature type="region of interest" description="Disordered" evidence="7">
    <location>
        <begin position="882"/>
        <end position="912"/>
    </location>
</feature>
<dbReference type="Pfam" id="PF13639">
    <property type="entry name" value="zf-RING_2"/>
    <property type="match status" value="1"/>
</dbReference>
<keyword evidence="6" id="KW-0863">Zinc-finger</keyword>
<dbReference type="SMART" id="SM00184">
    <property type="entry name" value="RING"/>
    <property type="match status" value="1"/>
</dbReference>
<comment type="caution">
    <text evidence="9">The sequence shown here is derived from an EMBL/GenBank/DDBJ whole genome shotgun (WGS) entry which is preliminary data.</text>
</comment>
<feature type="compositionally biased region" description="Basic and acidic residues" evidence="7">
    <location>
        <begin position="53"/>
        <end position="64"/>
    </location>
</feature>
<dbReference type="SUPFAM" id="SSF57850">
    <property type="entry name" value="RING/U-box"/>
    <property type="match status" value="1"/>
</dbReference>
<dbReference type="EMBL" id="SOZI01000056">
    <property type="protein sequence ID" value="TNY20857.1"/>
    <property type="molecule type" value="Genomic_DNA"/>
</dbReference>
<feature type="region of interest" description="Disordered" evidence="7">
    <location>
        <begin position="685"/>
        <end position="734"/>
    </location>
</feature>
<keyword evidence="4" id="KW-0805">Transcription regulation</keyword>
<dbReference type="Proteomes" id="UP000311382">
    <property type="component" value="Unassembled WGS sequence"/>
</dbReference>
<feature type="compositionally biased region" description="Basic and acidic residues" evidence="7">
    <location>
        <begin position="476"/>
        <end position="488"/>
    </location>
</feature>
<keyword evidence="6" id="KW-0862">Zinc</keyword>
<dbReference type="GO" id="GO:0000209">
    <property type="term" value="P:protein polyubiquitination"/>
    <property type="evidence" value="ECO:0007669"/>
    <property type="project" value="TreeGrafter"/>
</dbReference>
<feature type="compositionally biased region" description="Basic residues" evidence="7">
    <location>
        <begin position="489"/>
        <end position="509"/>
    </location>
</feature>
<dbReference type="PANTHER" id="PTHR46077:SF1">
    <property type="entry name" value="TOP1 BINDING ARGININE_SERINE RICH PROTEIN, E3 UBIQUITIN LIGASE"/>
    <property type="match status" value="1"/>
</dbReference>
<evidence type="ECO:0000256" key="3">
    <source>
        <dbReference type="ARBA" id="ARBA00022679"/>
    </source>
</evidence>
<feature type="compositionally biased region" description="Pro residues" evidence="7">
    <location>
        <begin position="388"/>
        <end position="402"/>
    </location>
</feature>
<name>A0A5C5FV96_9BASI</name>
<evidence type="ECO:0000313" key="10">
    <source>
        <dbReference type="Proteomes" id="UP000311382"/>
    </source>
</evidence>
<dbReference type="Gene3D" id="3.30.40.10">
    <property type="entry name" value="Zinc/RING finger domain, C3HC4 (zinc finger)"/>
    <property type="match status" value="1"/>
</dbReference>
<reference evidence="9 10" key="1">
    <citation type="submission" date="2019-03" db="EMBL/GenBank/DDBJ databases">
        <title>Rhodosporidium diobovatum UCD-FST 08-225 genome sequencing, assembly, and annotation.</title>
        <authorList>
            <person name="Fakankun I.U."/>
            <person name="Fristensky B."/>
            <person name="Levin D.B."/>
        </authorList>
    </citation>
    <scope>NUCLEOTIDE SEQUENCE [LARGE SCALE GENOMIC DNA]</scope>
    <source>
        <strain evidence="9 10">UCD-FST 08-225</strain>
    </source>
</reference>
<dbReference type="GO" id="GO:0008270">
    <property type="term" value="F:zinc ion binding"/>
    <property type="evidence" value="ECO:0007669"/>
    <property type="project" value="UniProtKB-KW"/>
</dbReference>
<evidence type="ECO:0000256" key="5">
    <source>
        <dbReference type="ARBA" id="ARBA00023163"/>
    </source>
</evidence>
<feature type="region of interest" description="Disordered" evidence="7">
    <location>
        <begin position="1"/>
        <end position="64"/>
    </location>
</feature>
<comment type="catalytic activity">
    <reaction evidence="1">
        <text>S-ubiquitinyl-[E2 ubiquitin-conjugating enzyme]-L-cysteine + [acceptor protein]-L-lysine = [E2 ubiquitin-conjugating enzyme]-L-cysteine + N(6)-ubiquitinyl-[acceptor protein]-L-lysine.</text>
        <dbReference type="EC" id="2.3.2.27"/>
    </reaction>
</comment>
<keyword evidence="3" id="KW-0808">Transferase</keyword>
<evidence type="ECO:0000256" key="6">
    <source>
        <dbReference type="PROSITE-ProRule" id="PRU00175"/>
    </source>
</evidence>
<dbReference type="GO" id="GO:0006513">
    <property type="term" value="P:protein monoubiquitination"/>
    <property type="evidence" value="ECO:0007669"/>
    <property type="project" value="TreeGrafter"/>
</dbReference>
<keyword evidence="6" id="KW-0479">Metal-binding</keyword>
<evidence type="ECO:0000256" key="1">
    <source>
        <dbReference type="ARBA" id="ARBA00000900"/>
    </source>
</evidence>